<proteinExistence type="inferred from homology"/>
<evidence type="ECO:0000259" key="6">
    <source>
        <dbReference type="Pfam" id="PF01648"/>
    </source>
</evidence>
<gene>
    <name evidence="8" type="ORF">BCD95_000900</name>
</gene>
<name>A0AAE5H291_CLOBE</name>
<dbReference type="InterPro" id="IPR004568">
    <property type="entry name" value="Ppantetheine-prot_Trfase_dom"/>
</dbReference>
<dbReference type="InterPro" id="IPR008278">
    <property type="entry name" value="4-PPantetheinyl_Trfase_dom"/>
</dbReference>
<feature type="domain" description="4'-phosphopantetheinyl transferase" evidence="6">
    <location>
        <begin position="103"/>
        <end position="205"/>
    </location>
</feature>
<dbReference type="InterPro" id="IPR037143">
    <property type="entry name" value="4-PPantetheinyl_Trfase_dom_sf"/>
</dbReference>
<dbReference type="RefSeq" id="WP_077856829.1">
    <property type="nucleotide sequence ID" value="NZ_JABTDW010000001.1"/>
</dbReference>
<evidence type="ECO:0000259" key="7">
    <source>
        <dbReference type="Pfam" id="PF22624"/>
    </source>
</evidence>
<evidence type="ECO:0000256" key="1">
    <source>
        <dbReference type="ARBA" id="ARBA00001946"/>
    </source>
</evidence>
<dbReference type="GO" id="GO:0000287">
    <property type="term" value="F:magnesium ion binding"/>
    <property type="evidence" value="ECO:0007669"/>
    <property type="project" value="InterPro"/>
</dbReference>
<keyword evidence="4" id="KW-0479">Metal-binding</keyword>
<dbReference type="PANTHER" id="PTHR12215:SF10">
    <property type="entry name" value="L-AMINOADIPATE-SEMIALDEHYDE DEHYDROGENASE-PHOSPHOPANTETHEINYL TRANSFERASE"/>
    <property type="match status" value="1"/>
</dbReference>
<dbReference type="Pfam" id="PF22624">
    <property type="entry name" value="AASDHPPT_N"/>
    <property type="match status" value="1"/>
</dbReference>
<comment type="cofactor">
    <cofactor evidence="1">
        <name>Mg(2+)</name>
        <dbReference type="ChEBI" id="CHEBI:18420"/>
    </cofactor>
</comment>
<evidence type="ECO:0000256" key="2">
    <source>
        <dbReference type="ARBA" id="ARBA00010990"/>
    </source>
</evidence>
<dbReference type="Gene3D" id="3.90.470.20">
    <property type="entry name" value="4'-phosphopantetheinyl transferase domain"/>
    <property type="match status" value="2"/>
</dbReference>
<dbReference type="InterPro" id="IPR055066">
    <property type="entry name" value="AASDHPPT_N"/>
</dbReference>
<dbReference type="AlphaFoldDB" id="A0AAE5H291"/>
<feature type="domain" description="4'-phosphopantetheinyl transferase N-terminal" evidence="7">
    <location>
        <begin position="18"/>
        <end position="97"/>
    </location>
</feature>
<comment type="similarity">
    <text evidence="2">Belongs to the P-Pant transferase superfamily. Gsp/Sfp/HetI/AcpT family.</text>
</comment>
<sequence length="238" mass="28145">MEIYVVKISDIYEEKINRLSLLISSEKKDRINKFIHKKDKIRALIGEILIRSIINAKFNLINKYIIFSKNEYGKPYLKCYPDFKFNISHSGEFVVCAIDNKDIGIDIEYIKNIEYKEIAKKFFSENEFEYIIKNNIDIQLNKFYEIWTLKESYIKCCGQGLSIPLESFSINIDTYNNINVNINNKTDTHIFTTLYVESDYKMSVCSVNTKITKNITRVDQDELIDNYFEMQKSQLFKS</sequence>
<dbReference type="EMBL" id="JABTDW010000001">
    <property type="protein sequence ID" value="NSB12641.1"/>
    <property type="molecule type" value="Genomic_DNA"/>
</dbReference>
<dbReference type="PANTHER" id="PTHR12215">
    <property type="entry name" value="PHOSPHOPANTETHEINE TRANSFERASE"/>
    <property type="match status" value="1"/>
</dbReference>
<evidence type="ECO:0000256" key="4">
    <source>
        <dbReference type="ARBA" id="ARBA00022723"/>
    </source>
</evidence>
<dbReference type="Pfam" id="PF01648">
    <property type="entry name" value="ACPS"/>
    <property type="match status" value="1"/>
</dbReference>
<evidence type="ECO:0000256" key="5">
    <source>
        <dbReference type="ARBA" id="ARBA00022842"/>
    </source>
</evidence>
<dbReference type="EC" id="2.7.8.-" evidence="8"/>
<evidence type="ECO:0000313" key="9">
    <source>
        <dbReference type="Proteomes" id="UP000822184"/>
    </source>
</evidence>
<dbReference type="GO" id="GO:0005829">
    <property type="term" value="C:cytosol"/>
    <property type="evidence" value="ECO:0007669"/>
    <property type="project" value="TreeGrafter"/>
</dbReference>
<protein>
    <submittedName>
        <fullName evidence="8">4'-phosphopantetheinyl transferase</fullName>
        <ecNumber evidence="8">2.7.8.-</ecNumber>
    </submittedName>
</protein>
<dbReference type="GO" id="GO:0008897">
    <property type="term" value="F:holo-[acyl-carrier-protein] synthase activity"/>
    <property type="evidence" value="ECO:0007669"/>
    <property type="project" value="InterPro"/>
</dbReference>
<keyword evidence="5" id="KW-0460">Magnesium</keyword>
<reference evidence="8" key="1">
    <citation type="submission" date="2020-06" db="EMBL/GenBank/DDBJ databases">
        <title>Genomic insights into acetone-butanol-ethanol (ABE) fermentation by sequencing solventogenic clostridia strains.</title>
        <authorList>
            <person name="Brown S."/>
        </authorList>
    </citation>
    <scope>NUCLEOTIDE SEQUENCE</scope>
    <source>
        <strain evidence="8">DJ123</strain>
    </source>
</reference>
<evidence type="ECO:0000256" key="3">
    <source>
        <dbReference type="ARBA" id="ARBA00022679"/>
    </source>
</evidence>
<dbReference type="NCBIfam" id="TIGR00556">
    <property type="entry name" value="pantethn_trn"/>
    <property type="match status" value="1"/>
</dbReference>
<dbReference type="Proteomes" id="UP000822184">
    <property type="component" value="Unassembled WGS sequence"/>
</dbReference>
<keyword evidence="3 8" id="KW-0808">Transferase</keyword>
<evidence type="ECO:0000313" key="8">
    <source>
        <dbReference type="EMBL" id="NSB12641.1"/>
    </source>
</evidence>
<dbReference type="GO" id="GO:0019878">
    <property type="term" value="P:lysine biosynthetic process via aminoadipic acid"/>
    <property type="evidence" value="ECO:0007669"/>
    <property type="project" value="TreeGrafter"/>
</dbReference>
<dbReference type="InterPro" id="IPR050559">
    <property type="entry name" value="P-Pant_transferase_sf"/>
</dbReference>
<organism evidence="8 9">
    <name type="scientific">Clostridium beijerinckii</name>
    <name type="common">Clostridium MP</name>
    <dbReference type="NCBI Taxonomy" id="1520"/>
    <lineage>
        <taxon>Bacteria</taxon>
        <taxon>Bacillati</taxon>
        <taxon>Bacillota</taxon>
        <taxon>Clostridia</taxon>
        <taxon>Eubacteriales</taxon>
        <taxon>Clostridiaceae</taxon>
        <taxon>Clostridium</taxon>
    </lineage>
</organism>
<dbReference type="SUPFAM" id="SSF56214">
    <property type="entry name" value="4'-phosphopantetheinyl transferase"/>
    <property type="match status" value="2"/>
</dbReference>
<comment type="caution">
    <text evidence="8">The sequence shown here is derived from an EMBL/GenBank/DDBJ whole genome shotgun (WGS) entry which is preliminary data.</text>
</comment>
<dbReference type="GO" id="GO:0006633">
    <property type="term" value="P:fatty acid biosynthetic process"/>
    <property type="evidence" value="ECO:0007669"/>
    <property type="project" value="InterPro"/>
</dbReference>
<accession>A0AAE5H291</accession>